<dbReference type="AlphaFoldDB" id="A0A8J4LL56"/>
<feature type="non-terminal residue" evidence="1">
    <location>
        <position position="105"/>
    </location>
</feature>
<proteinExistence type="predicted"/>
<organism evidence="1 2">
    <name type="scientific">Volvox reticuliferus</name>
    <dbReference type="NCBI Taxonomy" id="1737510"/>
    <lineage>
        <taxon>Eukaryota</taxon>
        <taxon>Viridiplantae</taxon>
        <taxon>Chlorophyta</taxon>
        <taxon>core chlorophytes</taxon>
        <taxon>Chlorophyceae</taxon>
        <taxon>CS clade</taxon>
        <taxon>Chlamydomonadales</taxon>
        <taxon>Volvocaceae</taxon>
        <taxon>Volvox</taxon>
    </lineage>
</organism>
<protein>
    <submittedName>
        <fullName evidence="1">Uncharacterized protein</fullName>
    </submittedName>
</protein>
<comment type="caution">
    <text evidence="1">The sequence shown here is derived from an EMBL/GenBank/DDBJ whole genome shotgun (WGS) entry which is preliminary data.</text>
</comment>
<gene>
    <name evidence="1" type="ORF">Vretimale_7149</name>
</gene>
<reference evidence="1" key="1">
    <citation type="journal article" date="2021" name="Proc. Natl. Acad. Sci. U.S.A.">
        <title>Three genomes in the algal genus Volvox reveal the fate of a haploid sex-determining region after a transition to homothallism.</title>
        <authorList>
            <person name="Yamamoto K."/>
            <person name="Hamaji T."/>
            <person name="Kawai-Toyooka H."/>
            <person name="Matsuzaki R."/>
            <person name="Takahashi F."/>
            <person name="Nishimura Y."/>
            <person name="Kawachi M."/>
            <person name="Noguchi H."/>
            <person name="Minakuchi Y."/>
            <person name="Umen J.G."/>
            <person name="Toyoda A."/>
            <person name="Nozaki H."/>
        </authorList>
    </citation>
    <scope>NUCLEOTIDE SEQUENCE</scope>
    <source>
        <strain evidence="1">NIES-3785</strain>
    </source>
</reference>
<evidence type="ECO:0000313" key="1">
    <source>
        <dbReference type="EMBL" id="GIM02234.1"/>
    </source>
</evidence>
<name>A0A8J4LL56_9CHLO</name>
<dbReference type="Proteomes" id="UP000722791">
    <property type="component" value="Unassembled WGS sequence"/>
</dbReference>
<dbReference type="EMBL" id="BNCQ01000011">
    <property type="protein sequence ID" value="GIM02234.1"/>
    <property type="molecule type" value="Genomic_DNA"/>
</dbReference>
<sequence length="105" mass="11528">MQHGCGMLVSIRSAGLRSSGVTPLHERLPVETQSAGLRSSGVTLLRERLLVETRSAGLQRPRTRRLVLSYVGYSFRKLACLSVCGTSCDFPACTRVSTLHHLIFL</sequence>
<evidence type="ECO:0000313" key="2">
    <source>
        <dbReference type="Proteomes" id="UP000722791"/>
    </source>
</evidence>
<accession>A0A8J4LL56</accession>